<evidence type="ECO:0000256" key="1">
    <source>
        <dbReference type="SAM" id="MobiDB-lite"/>
    </source>
</evidence>
<sequence length="73" mass="8290">MKHPQTTPKTINVPYGKYQYKARQASTRHNLPLFASPSTLPTHSSTHPPTSRPDKMKQVESARREKHAPLEAE</sequence>
<protein>
    <submittedName>
        <fullName evidence="2">Uncharacterized protein</fullName>
    </submittedName>
</protein>
<name>A0A3F3QKS8_9EURO</name>
<accession>A0A3F3QKS8</accession>
<evidence type="ECO:0000313" key="2">
    <source>
        <dbReference type="EMBL" id="RDH39306.1"/>
    </source>
</evidence>
<dbReference type="Proteomes" id="UP000253729">
    <property type="component" value="Unassembled WGS sequence"/>
</dbReference>
<feature type="compositionally biased region" description="Basic and acidic residues" evidence="1">
    <location>
        <begin position="52"/>
        <end position="73"/>
    </location>
</feature>
<keyword evidence="3" id="KW-1185">Reference proteome</keyword>
<reference evidence="2 3" key="1">
    <citation type="submission" date="2018-07" db="EMBL/GenBank/DDBJ databases">
        <title>The genomes of Aspergillus section Nigri reveals drivers in fungal speciation.</title>
        <authorList>
            <consortium name="DOE Joint Genome Institute"/>
            <person name="Vesth T.C."/>
            <person name="Nybo J."/>
            <person name="Theobald S."/>
            <person name="Brandl J."/>
            <person name="Frisvad J.C."/>
            <person name="Nielsen K.F."/>
            <person name="Lyhne E.K."/>
            <person name="Kogle M.E."/>
            <person name="Kuo A."/>
            <person name="Riley R."/>
            <person name="Clum A."/>
            <person name="Nolan M."/>
            <person name="Lipzen A."/>
            <person name="Salamov A."/>
            <person name="Henrissat B."/>
            <person name="Wiebenga A."/>
            <person name="De vries R.P."/>
            <person name="Grigoriev I.V."/>
            <person name="Mortensen U.H."/>
            <person name="Andersen M.R."/>
            <person name="Baker S.E."/>
        </authorList>
    </citation>
    <scope>NUCLEOTIDE SEQUENCE [LARGE SCALE GENOMIC DNA]</scope>
    <source>
        <strain evidence="2 3">CBS 139.54b</strain>
    </source>
</reference>
<feature type="region of interest" description="Disordered" evidence="1">
    <location>
        <begin position="24"/>
        <end position="73"/>
    </location>
</feature>
<dbReference type="GeneID" id="38132500"/>
<dbReference type="RefSeq" id="XP_026632328.1">
    <property type="nucleotide sequence ID" value="XM_026764144.1"/>
</dbReference>
<feature type="compositionally biased region" description="Low complexity" evidence="1">
    <location>
        <begin position="36"/>
        <end position="49"/>
    </location>
</feature>
<proteinExistence type="predicted"/>
<organism evidence="2 3">
    <name type="scientific">Aspergillus welwitschiae</name>
    <dbReference type="NCBI Taxonomy" id="1341132"/>
    <lineage>
        <taxon>Eukaryota</taxon>
        <taxon>Fungi</taxon>
        <taxon>Dikarya</taxon>
        <taxon>Ascomycota</taxon>
        <taxon>Pezizomycotina</taxon>
        <taxon>Eurotiomycetes</taxon>
        <taxon>Eurotiomycetidae</taxon>
        <taxon>Eurotiales</taxon>
        <taxon>Aspergillaceae</taxon>
        <taxon>Aspergillus</taxon>
        <taxon>Aspergillus subgen. Circumdati</taxon>
    </lineage>
</organism>
<dbReference type="AlphaFoldDB" id="A0A3F3QKS8"/>
<evidence type="ECO:0000313" key="3">
    <source>
        <dbReference type="Proteomes" id="UP000253729"/>
    </source>
</evidence>
<dbReference type="EMBL" id="KZ852032">
    <property type="protein sequence ID" value="RDH39306.1"/>
    <property type="molecule type" value="Genomic_DNA"/>
</dbReference>
<gene>
    <name evidence="2" type="ORF">BDQ94DRAFT_132854</name>
</gene>